<dbReference type="EMBL" id="SPPK01000005">
    <property type="protein sequence ID" value="TFU87418.1"/>
    <property type="molecule type" value="Genomic_DNA"/>
</dbReference>
<protein>
    <submittedName>
        <fullName evidence="1">DUF4251 domain-containing protein</fullName>
    </submittedName>
</protein>
<accession>A0A4Y9IKZ9</accession>
<dbReference type="Pfam" id="PF14059">
    <property type="entry name" value="DUF4251"/>
    <property type="match status" value="1"/>
</dbReference>
<reference evidence="1 2" key="1">
    <citation type="submission" date="2019-03" db="EMBL/GenBank/DDBJ databases">
        <title>Diversity of the mouse oral microbiome.</title>
        <authorList>
            <person name="Joseph S."/>
            <person name="Aduse-Opoku J."/>
            <person name="Curtis M."/>
            <person name="Wade W."/>
            <person name="Hashim A."/>
        </authorList>
    </citation>
    <scope>NUCLEOTIDE SEQUENCE [LARGE SCALE GENOMIC DNA]</scope>
    <source>
        <strain evidence="1 2">P11</strain>
    </source>
</reference>
<comment type="caution">
    <text evidence="1">The sequence shown here is derived from an EMBL/GenBank/DDBJ whole genome shotgun (WGS) entry which is preliminary data.</text>
</comment>
<dbReference type="OrthoDB" id="1097715at2"/>
<name>A0A4Y9IKZ9_9BACT</name>
<dbReference type="AlphaFoldDB" id="A0A4Y9IKZ9"/>
<gene>
    <name evidence="1" type="ORF">E4T88_15100</name>
</gene>
<proteinExistence type="predicted"/>
<dbReference type="Proteomes" id="UP000298285">
    <property type="component" value="Unassembled WGS sequence"/>
</dbReference>
<sequence length="161" mass="17847">MEGFNMRTILVLTAIVILGFSCKAGDSLTKQEVITKLTEKIESANYTFVPQTALPMSGKSISLDYSYSLKVSKDTINSYLPYFGRAYTAPISPTDGGIKFTSKDFDYSVTKNKKGMWDVSITTKDTPRKYSLSLSIGDTGYATLVVNENNRQPISFYGKIE</sequence>
<dbReference type="Gene3D" id="2.40.128.410">
    <property type="match status" value="1"/>
</dbReference>
<evidence type="ECO:0000313" key="1">
    <source>
        <dbReference type="EMBL" id="TFU87418.1"/>
    </source>
</evidence>
<organism evidence="1 2">
    <name type="scientific">Dysgonomonas mossii</name>
    <dbReference type="NCBI Taxonomy" id="163665"/>
    <lineage>
        <taxon>Bacteria</taxon>
        <taxon>Pseudomonadati</taxon>
        <taxon>Bacteroidota</taxon>
        <taxon>Bacteroidia</taxon>
        <taxon>Bacteroidales</taxon>
        <taxon>Dysgonomonadaceae</taxon>
        <taxon>Dysgonomonas</taxon>
    </lineage>
</organism>
<dbReference type="PROSITE" id="PS51257">
    <property type="entry name" value="PROKAR_LIPOPROTEIN"/>
    <property type="match status" value="1"/>
</dbReference>
<evidence type="ECO:0000313" key="2">
    <source>
        <dbReference type="Proteomes" id="UP000298285"/>
    </source>
</evidence>
<dbReference type="InterPro" id="IPR025347">
    <property type="entry name" value="DUF4251"/>
</dbReference>